<keyword evidence="9 10" id="KW-0234">DNA repair</keyword>
<dbReference type="InterPro" id="IPR027417">
    <property type="entry name" value="P-loop_NTPase"/>
</dbReference>
<dbReference type="InterPro" id="IPR006697">
    <property type="entry name" value="RecC"/>
</dbReference>
<dbReference type="eggNOG" id="COG1330">
    <property type="taxonomic scope" value="Bacteria"/>
</dbReference>
<proteinExistence type="inferred from homology"/>
<dbReference type="Proteomes" id="UP000035034">
    <property type="component" value="Unassembled WGS sequence"/>
</dbReference>
<dbReference type="Gene3D" id="1.10.10.990">
    <property type="match status" value="1"/>
</dbReference>
<keyword evidence="2 10" id="KW-0547">Nucleotide-binding</keyword>
<dbReference type="GO" id="GO:0003678">
    <property type="term" value="F:DNA helicase activity"/>
    <property type="evidence" value="ECO:0007669"/>
    <property type="project" value="UniProtKB-UniRule"/>
</dbReference>
<dbReference type="SUPFAM" id="SSF52540">
    <property type="entry name" value="P-loop containing nucleoside triphosphate hydrolases"/>
    <property type="match status" value="2"/>
</dbReference>
<evidence type="ECO:0000256" key="10">
    <source>
        <dbReference type="HAMAP-Rule" id="MF_01486"/>
    </source>
</evidence>
<dbReference type="GO" id="GO:0009338">
    <property type="term" value="C:exodeoxyribonuclease V complex"/>
    <property type="evidence" value="ECO:0007669"/>
    <property type="project" value="InterPro"/>
</dbReference>
<evidence type="ECO:0000256" key="7">
    <source>
        <dbReference type="ARBA" id="ARBA00022840"/>
    </source>
</evidence>
<dbReference type="STRING" id="1077974.GOEFS_105_00250"/>
<dbReference type="InterPro" id="IPR013986">
    <property type="entry name" value="DExx_box_DNA_helicase_dom_sf"/>
</dbReference>
<dbReference type="NCBIfam" id="TIGR01450">
    <property type="entry name" value="recC"/>
    <property type="match status" value="1"/>
</dbReference>
<dbReference type="GO" id="GO:0005524">
    <property type="term" value="F:ATP binding"/>
    <property type="evidence" value="ECO:0007669"/>
    <property type="project" value="UniProtKB-UniRule"/>
</dbReference>
<comment type="similarity">
    <text evidence="10">Belongs to the RecC family.</text>
</comment>
<evidence type="ECO:0000256" key="5">
    <source>
        <dbReference type="ARBA" id="ARBA00022806"/>
    </source>
</evidence>
<dbReference type="PANTHER" id="PTHR30591:SF1">
    <property type="entry name" value="RECBCD ENZYME SUBUNIT RECC"/>
    <property type="match status" value="1"/>
</dbReference>
<sequence length="1128" mass="121858">MMFTVHRAERADTLADALAMELVKPLADPMQTEIVAVPARGVERWLQQHLATKLGAAPGDTDGIAANIDFSPPTRVVANIIHTLSTDPAAEEFWRTDRLVWPVLATLDDHIDDPRLAVIAHHIGRDKSPDARLRRGRRLSAARTIASLFDSYAWQRPAMLRDWAAGRDVDGASVLPDALSWQPWFWRLVRERVGVPHLAEELDSILAHLSEHPDSIDLPDRIALFGPSRIPQTMRDIMRALAVHRAVNLYLPHPSDALWQSVAAVDVAAGPVHRSANTAVAVSNPLLSSMSRDVIELQQCLAGYTETAYHRASGVPPRALLAHVQAALRADIDTPISGATADTSLEVHACHGPERQVEVLRDRLLRLFADDPTLQPRDVLIMCPDVEVYAPLIRGAFGQLGLDHPAFTLRVRLADRGLRQTNDVLDAVAALLEMAAGRAPVGELLDFAGRESVRARFDFSDDNLDTLANWVERANIRWGVDDTQRIRFGLNGFPQGTAQTGVDRIVLGVVADESEDEWLSTALPLSGVDSTDTDLVGRFTEFVDRLGGVLADLAAPRSASKWAETLVAAIDLLTSTDYETEWQRAQAVGLLGDALALPAGIDPADLELNDIRDLMASLLAARPTRANFRTGELTVCSMVPMRSVPHRAIILLGMDDGSFPRTQGIDGDDVLAVMPLVGERDIRTEDRQVFLDAITAARDHLLVFYSGADPVSGRVVPPAVVVSELIDAVNTVLGADNRAQSPVLQRHSLHAFDTANFDGSPEETPRSFDATLLPGARALAALSASGDKGVAKTLLSTAQLPPRAQADIELDDLVRFLVNPLEGFVRQRLGGQIPEAIDEHPDQLQVTLDGLDAWGIGDRLLTALLAGNDVGVAQQAELRRGTLPPFAFGAQAMSPIVQRAQAVAGAARGWRTGAADAIDIRVQLPDGRRIYGTVGDIYAIDSQTGRLCSVTYSSLSSKHRLQTWTKLLALTANTSSAPSVVEAVVVGRGKGRGAATASSMFRPPADALDILTMLVAFRDAALCRPVSLPLSAANACAQEFGRTGDHKRATSRAGYAYGNAFADRDDKYLGLVFEDQPGAAIDFTTILHAMPTDLADLEHWLPGAAETPMFVRIATAIFGPLLAHEDAR</sequence>
<dbReference type="HAMAP" id="MF_01486">
    <property type="entry name" value="RecC"/>
    <property type="match status" value="1"/>
</dbReference>
<dbReference type="Gene3D" id="3.40.50.300">
    <property type="entry name" value="P-loop containing nucleotide triphosphate hydrolases"/>
    <property type="match status" value="2"/>
</dbReference>
<keyword evidence="7 10" id="KW-0067">ATP-binding</keyword>
<comment type="miscellaneous">
    <text evidence="10">In the RecBCD complex, RecB has a slow 3'-5' helicase, an exonuclease activity and loads RecA onto ssDNA, RecD has a fast 5'-3' helicase activity, while RecC stimulates the ATPase and processivity of the RecB helicase and contributes to recognition of the Chi site.</text>
</comment>
<keyword evidence="5 10" id="KW-0347">Helicase</keyword>
<comment type="subunit">
    <text evidence="10">Heterotrimer of RecB, RecC and RecD. All subunits contribute to DNA-binding.</text>
</comment>
<dbReference type="Pfam" id="PF04257">
    <property type="entry name" value="Exonuc_V_gamma"/>
    <property type="match status" value="1"/>
</dbReference>
<evidence type="ECO:0000256" key="6">
    <source>
        <dbReference type="ARBA" id="ARBA00022839"/>
    </source>
</evidence>
<dbReference type="PIRSF" id="PIRSF000980">
    <property type="entry name" value="RecC"/>
    <property type="match status" value="1"/>
</dbReference>
<organism evidence="12 13">
    <name type="scientific">Gordonia effusa NBRC 100432</name>
    <dbReference type="NCBI Taxonomy" id="1077974"/>
    <lineage>
        <taxon>Bacteria</taxon>
        <taxon>Bacillati</taxon>
        <taxon>Actinomycetota</taxon>
        <taxon>Actinomycetes</taxon>
        <taxon>Mycobacteriales</taxon>
        <taxon>Gordoniaceae</taxon>
        <taxon>Gordonia</taxon>
    </lineage>
</organism>
<evidence type="ECO:0000256" key="2">
    <source>
        <dbReference type="ARBA" id="ARBA00022741"/>
    </source>
</evidence>
<evidence type="ECO:0000256" key="1">
    <source>
        <dbReference type="ARBA" id="ARBA00022722"/>
    </source>
</evidence>
<protein>
    <recommendedName>
        <fullName evidence="10">RecBCD enzyme subunit RecC</fullName>
    </recommendedName>
    <alternativeName>
        <fullName evidence="10">Exonuclease V subunit RecC</fullName>
        <shortName evidence="10">ExoV subunit RecC</shortName>
    </alternativeName>
    <alternativeName>
        <fullName evidence="10">Helicase/nuclease RecBCD subunit RecC</fullName>
    </alternativeName>
</protein>
<keyword evidence="3 10" id="KW-0227">DNA damage</keyword>
<dbReference type="EMBL" id="BAEH01000105">
    <property type="protein sequence ID" value="GAB20014.1"/>
    <property type="molecule type" value="Genomic_DNA"/>
</dbReference>
<dbReference type="GO" id="GO:0008854">
    <property type="term" value="F:exodeoxyribonuclease V activity"/>
    <property type="evidence" value="ECO:0007669"/>
    <property type="project" value="InterPro"/>
</dbReference>
<gene>
    <name evidence="10 12" type="primary">recC</name>
    <name evidence="12" type="ORF">GOEFS_105_00250</name>
</gene>
<dbReference type="InterPro" id="IPR011335">
    <property type="entry name" value="Restrct_endonuc-II-like"/>
</dbReference>
<dbReference type="GO" id="GO:0000724">
    <property type="term" value="P:double-strand break repair via homologous recombination"/>
    <property type="evidence" value="ECO:0007669"/>
    <property type="project" value="UniProtKB-UniRule"/>
</dbReference>
<dbReference type="Pfam" id="PF17946">
    <property type="entry name" value="RecC_C"/>
    <property type="match status" value="1"/>
</dbReference>
<reference evidence="12 13" key="1">
    <citation type="submission" date="2011-12" db="EMBL/GenBank/DDBJ databases">
        <title>Whole genome shotgun sequence of Gordonia effusa NBRC 100432.</title>
        <authorList>
            <person name="Yoshida I."/>
            <person name="Takarada H."/>
            <person name="Hosoyama A."/>
            <person name="Tsuchikane K."/>
            <person name="Katsumata H."/>
            <person name="Yamazaki S."/>
            <person name="Fujita N."/>
        </authorList>
    </citation>
    <scope>NUCLEOTIDE SEQUENCE [LARGE SCALE GENOMIC DNA]</scope>
    <source>
        <strain evidence="12 13">NBRC 100432</strain>
    </source>
</reference>
<keyword evidence="1 10" id="KW-0540">Nuclease</keyword>
<dbReference type="SUPFAM" id="SSF52980">
    <property type="entry name" value="Restriction endonuclease-like"/>
    <property type="match status" value="1"/>
</dbReference>
<dbReference type="GO" id="GO:0003677">
    <property type="term" value="F:DNA binding"/>
    <property type="evidence" value="ECO:0007669"/>
    <property type="project" value="UniProtKB-UniRule"/>
</dbReference>
<comment type="function">
    <text evidence="10">A helicase/nuclease that prepares dsDNA breaks (DSB) for recombinational DNA repair. Binds to DSBs and unwinds DNA via a highly rapid and processive ATP-dependent bidirectional helicase activity. Unwinds dsDNA until it encounters a Chi (crossover hotspot instigator) sequence from the 3' direction. Cuts ssDNA a few nucleotides 3' to the Chi site. The properties and activities of the enzyme are changed at Chi. The Chi-altered holoenzyme produces a long 3'-ssDNA overhang and facilitates RecA-binding to the ssDNA for homologous DNA recombination and repair. Holoenzyme degrades any linearized DNA that is unable to undergo homologous recombination. In the holoenzyme this subunit recognizes the wild-type Chi sequence, and when added to isolated RecB increases its ATP-dependent helicase processivity.</text>
</comment>
<name>H0R4L3_9ACTN</name>
<evidence type="ECO:0000259" key="11">
    <source>
        <dbReference type="Pfam" id="PF17946"/>
    </source>
</evidence>
<dbReference type="AlphaFoldDB" id="H0R4L3"/>
<dbReference type="Gene3D" id="3.40.50.10930">
    <property type="match status" value="1"/>
</dbReference>
<evidence type="ECO:0000313" key="13">
    <source>
        <dbReference type="Proteomes" id="UP000035034"/>
    </source>
</evidence>
<evidence type="ECO:0000256" key="9">
    <source>
        <dbReference type="ARBA" id="ARBA00023204"/>
    </source>
</evidence>
<accession>H0R4L3</accession>
<keyword evidence="4 10" id="KW-0378">Hydrolase</keyword>
<comment type="caution">
    <text evidence="12">The sequence shown here is derived from an EMBL/GenBank/DDBJ whole genome shotgun (WGS) entry which is preliminary data.</text>
</comment>
<feature type="domain" description="RecC C-terminal" evidence="11">
    <location>
        <begin position="806"/>
        <end position="1039"/>
    </location>
</feature>
<evidence type="ECO:0000256" key="3">
    <source>
        <dbReference type="ARBA" id="ARBA00022763"/>
    </source>
</evidence>
<evidence type="ECO:0000256" key="4">
    <source>
        <dbReference type="ARBA" id="ARBA00022801"/>
    </source>
</evidence>
<dbReference type="Gene3D" id="1.10.10.160">
    <property type="match status" value="1"/>
</dbReference>
<evidence type="ECO:0000256" key="8">
    <source>
        <dbReference type="ARBA" id="ARBA00023125"/>
    </source>
</evidence>
<keyword evidence="6 10" id="KW-0269">Exonuclease</keyword>
<keyword evidence="8 10" id="KW-0238">DNA-binding</keyword>
<dbReference type="PANTHER" id="PTHR30591">
    <property type="entry name" value="RECBCD ENZYME SUBUNIT RECC"/>
    <property type="match status" value="1"/>
</dbReference>
<evidence type="ECO:0000313" key="12">
    <source>
        <dbReference type="EMBL" id="GAB20014.1"/>
    </source>
</evidence>
<keyword evidence="13" id="KW-1185">Reference proteome</keyword>
<dbReference type="InterPro" id="IPR041500">
    <property type="entry name" value="RecC_C"/>
</dbReference>